<keyword evidence="4" id="KW-0680">Restriction system</keyword>
<dbReference type="SUPFAM" id="SSF53335">
    <property type="entry name" value="S-adenosyl-L-methionine-dependent methyltransferases"/>
    <property type="match status" value="1"/>
</dbReference>
<evidence type="ECO:0000256" key="6">
    <source>
        <dbReference type="RuleBase" id="RU000416"/>
    </source>
</evidence>
<dbReference type="EC" id="2.1.1.37" evidence="7"/>
<proteinExistence type="inferred from homology"/>
<dbReference type="InterPro" id="IPR050390">
    <property type="entry name" value="C5-Methyltransferase"/>
</dbReference>
<evidence type="ECO:0000313" key="9">
    <source>
        <dbReference type="EMBL" id="GAO07525.1"/>
    </source>
</evidence>
<dbReference type="PANTHER" id="PTHR10629:SF52">
    <property type="entry name" value="DNA (CYTOSINE-5)-METHYLTRANSFERASE 1"/>
    <property type="match status" value="1"/>
</dbReference>
<dbReference type="InterPro" id="IPR001525">
    <property type="entry name" value="C5_MeTfrase"/>
</dbReference>
<dbReference type="GO" id="GO:0032259">
    <property type="term" value="P:methylation"/>
    <property type="evidence" value="ECO:0007669"/>
    <property type="project" value="UniProtKB-KW"/>
</dbReference>
<dbReference type="NCBIfam" id="TIGR00675">
    <property type="entry name" value="dcm"/>
    <property type="match status" value="1"/>
</dbReference>
<dbReference type="PROSITE" id="PS00095">
    <property type="entry name" value="C5_MTASE_2"/>
    <property type="match status" value="1"/>
</dbReference>
<organism evidence="9 10">
    <name type="scientific">Streptomyces lydicamycinicus</name>
    <dbReference type="NCBI Taxonomy" id="1546107"/>
    <lineage>
        <taxon>Bacteria</taxon>
        <taxon>Bacillati</taxon>
        <taxon>Actinomycetota</taxon>
        <taxon>Actinomycetes</taxon>
        <taxon>Kitasatosporales</taxon>
        <taxon>Streptomycetaceae</taxon>
        <taxon>Streptomyces</taxon>
    </lineage>
</organism>
<evidence type="ECO:0000256" key="4">
    <source>
        <dbReference type="ARBA" id="ARBA00022747"/>
    </source>
</evidence>
<dbReference type="PROSITE" id="PS51679">
    <property type="entry name" value="SAM_MT_C5"/>
    <property type="match status" value="1"/>
</dbReference>
<evidence type="ECO:0000256" key="2">
    <source>
        <dbReference type="ARBA" id="ARBA00022679"/>
    </source>
</evidence>
<gene>
    <name evidence="9" type="ORF">TPA0598_02_07650</name>
</gene>
<comment type="caution">
    <text evidence="9">The sequence shown here is derived from an EMBL/GenBank/DDBJ whole genome shotgun (WGS) entry which is preliminary data.</text>
</comment>
<protein>
    <recommendedName>
        <fullName evidence="7">Cytosine-specific methyltransferase</fullName>
        <ecNumber evidence="7">2.1.1.37</ecNumber>
    </recommendedName>
</protein>
<keyword evidence="2 5" id="KW-0808">Transferase</keyword>
<evidence type="ECO:0000313" key="10">
    <source>
        <dbReference type="Proteomes" id="UP000048965"/>
    </source>
</evidence>
<feature type="active site" evidence="5">
    <location>
        <position position="111"/>
    </location>
</feature>
<dbReference type="InterPro" id="IPR029063">
    <property type="entry name" value="SAM-dependent_MTases_sf"/>
</dbReference>
<accession>A0A0P4R3T3</accession>
<evidence type="ECO:0000256" key="7">
    <source>
        <dbReference type="RuleBase" id="RU000417"/>
    </source>
</evidence>
<dbReference type="InterPro" id="IPR018117">
    <property type="entry name" value="C5_DNA_meth_AS"/>
</dbReference>
<dbReference type="PANTHER" id="PTHR10629">
    <property type="entry name" value="CYTOSINE-SPECIFIC METHYLTRANSFERASE"/>
    <property type="match status" value="1"/>
</dbReference>
<evidence type="ECO:0000256" key="3">
    <source>
        <dbReference type="ARBA" id="ARBA00022691"/>
    </source>
</evidence>
<comment type="similarity">
    <text evidence="5 6">Belongs to the class I-like SAM-binding methyltransferase superfamily. C5-methyltransferase family.</text>
</comment>
<dbReference type="GO" id="GO:0044027">
    <property type="term" value="P:negative regulation of gene expression via chromosomal CpG island methylation"/>
    <property type="evidence" value="ECO:0007669"/>
    <property type="project" value="TreeGrafter"/>
</dbReference>
<dbReference type="Proteomes" id="UP000048965">
    <property type="component" value="Unassembled WGS sequence"/>
</dbReference>
<name>A0A0P4R3T3_9ACTN</name>
<sequence>MSVVPATLAGMSMHAPDPIRMIDLFSGAGGLTQGFLRVAVDGSTIPDDDSTTQSAFSPVAAVEVDAAAAMTYAENFGKLSGGTDHVYLGDISDWAQGELPKAEVILGGPPCQGFSGLGKENPDDPRNQLWRQYFKVVEKVNPKIFVIENVDRFSTSQEFENLRAEFKEAGYEICEELLNAADFGVAQARKRTIIIGTRTDHPMVEHPSATHGRPEQPQIPEPRTEKNTQLSFATPATPGEGSRANDWVTLAECLKHVTPRVTGTDLPIVTAHDTPALVRISRKVKETGHLNQAFIDRIRNQMPGPFRTSQLHIGRNPTELSLARYRAIPPGGNRHDLVNASKVGGKLLSTESWMNHHSGSGDVMGRLVWEKPSVTIRTEFFKPEKGRYLHPDEHRPITHLEAALIQGFPQHFRWFGSKSQIARQIGNAVPVELATAIAKVIRQALRGGQE</sequence>
<keyword evidence="3 5" id="KW-0949">S-adenosyl-L-methionine</keyword>
<dbReference type="PROSITE" id="PS00094">
    <property type="entry name" value="C5_MTASE_1"/>
    <property type="match status" value="1"/>
</dbReference>
<dbReference type="Gene3D" id="3.90.120.10">
    <property type="entry name" value="DNA Methylase, subunit A, domain 2"/>
    <property type="match status" value="1"/>
</dbReference>
<comment type="catalytic activity">
    <reaction evidence="7">
        <text>a 2'-deoxycytidine in DNA + S-adenosyl-L-methionine = a 5-methyl-2'-deoxycytidine in DNA + S-adenosyl-L-homocysteine + H(+)</text>
        <dbReference type="Rhea" id="RHEA:13681"/>
        <dbReference type="Rhea" id="RHEA-COMP:11369"/>
        <dbReference type="Rhea" id="RHEA-COMP:11370"/>
        <dbReference type="ChEBI" id="CHEBI:15378"/>
        <dbReference type="ChEBI" id="CHEBI:57856"/>
        <dbReference type="ChEBI" id="CHEBI:59789"/>
        <dbReference type="ChEBI" id="CHEBI:85452"/>
        <dbReference type="ChEBI" id="CHEBI:85454"/>
        <dbReference type="EC" id="2.1.1.37"/>
    </reaction>
</comment>
<evidence type="ECO:0000256" key="5">
    <source>
        <dbReference type="PROSITE-ProRule" id="PRU01016"/>
    </source>
</evidence>
<keyword evidence="10" id="KW-1185">Reference proteome</keyword>
<dbReference type="InterPro" id="IPR031303">
    <property type="entry name" value="C5_meth_CS"/>
</dbReference>
<evidence type="ECO:0000256" key="8">
    <source>
        <dbReference type="SAM" id="MobiDB-lite"/>
    </source>
</evidence>
<dbReference type="Pfam" id="PF00145">
    <property type="entry name" value="DNA_methylase"/>
    <property type="match status" value="1"/>
</dbReference>
<dbReference type="PRINTS" id="PR00105">
    <property type="entry name" value="C5METTRFRASE"/>
</dbReference>
<dbReference type="Gene3D" id="3.40.50.150">
    <property type="entry name" value="Vaccinia Virus protein VP39"/>
    <property type="match status" value="1"/>
</dbReference>
<reference evidence="9 10" key="2">
    <citation type="journal article" date="2015" name="Stand. Genomic Sci.">
        <title>Draft genome sequence of marine-derived Streptomyces sp. TP-A0598, a producer of anti-MRSA antibiotic lydicamycins.</title>
        <authorList>
            <person name="Komaki H."/>
            <person name="Ichikawa N."/>
            <person name="Hosoyama A."/>
            <person name="Fujita N."/>
            <person name="Igarashi Y."/>
        </authorList>
    </citation>
    <scope>NUCLEOTIDE SEQUENCE [LARGE SCALE GENOMIC DNA]</scope>
    <source>
        <strain evidence="9 10">NBRC 110027</strain>
    </source>
</reference>
<dbReference type="REBASE" id="128751">
    <property type="entry name" value="M.Ssp598ORF7650P"/>
</dbReference>
<dbReference type="AlphaFoldDB" id="A0A0P4R3T3"/>
<keyword evidence="1 5" id="KW-0489">Methyltransferase</keyword>
<evidence type="ECO:0000256" key="1">
    <source>
        <dbReference type="ARBA" id="ARBA00022603"/>
    </source>
</evidence>
<reference evidence="10" key="1">
    <citation type="submission" date="2014-09" db="EMBL/GenBank/DDBJ databases">
        <title>Whole genome shotgun sequence of Streptomyces sp. NBRC 110027.</title>
        <authorList>
            <person name="Komaki H."/>
            <person name="Ichikawa N."/>
            <person name="Katano-Makiyama Y."/>
            <person name="Hosoyama A."/>
            <person name="Hashimoto M."/>
            <person name="Uohara A."/>
            <person name="Kitahashi Y."/>
            <person name="Ohji S."/>
            <person name="Kimura A."/>
            <person name="Yamazoe A."/>
            <person name="Igarashi Y."/>
            <person name="Fujita N."/>
        </authorList>
    </citation>
    <scope>NUCLEOTIDE SEQUENCE [LARGE SCALE GENOMIC DNA]</scope>
    <source>
        <strain evidence="10">NBRC 110027</strain>
    </source>
</reference>
<dbReference type="GO" id="GO:0003886">
    <property type="term" value="F:DNA (cytosine-5-)-methyltransferase activity"/>
    <property type="evidence" value="ECO:0007669"/>
    <property type="project" value="UniProtKB-EC"/>
</dbReference>
<feature type="region of interest" description="Disordered" evidence="8">
    <location>
        <begin position="199"/>
        <end position="244"/>
    </location>
</feature>
<dbReference type="GO" id="GO:0009307">
    <property type="term" value="P:DNA restriction-modification system"/>
    <property type="evidence" value="ECO:0007669"/>
    <property type="project" value="UniProtKB-KW"/>
</dbReference>
<dbReference type="EMBL" id="BBNO01000002">
    <property type="protein sequence ID" value="GAO07525.1"/>
    <property type="molecule type" value="Genomic_DNA"/>
</dbReference>
<dbReference type="GO" id="GO:0003677">
    <property type="term" value="F:DNA binding"/>
    <property type="evidence" value="ECO:0007669"/>
    <property type="project" value="TreeGrafter"/>
</dbReference>